<dbReference type="KEGG" id="vg:16836333"/>
<evidence type="ECO:0000256" key="1">
    <source>
        <dbReference type="SAM" id="MobiDB-lite"/>
    </source>
</evidence>
<name>S5YZD9_9CAUD</name>
<reference evidence="3" key="1">
    <citation type="submission" date="2013-05" db="EMBL/GenBank/DDBJ databases">
        <authorList>
            <person name="Munsamy V."/>
            <person name="Jalloh C.S."/>
            <person name="Khambule S.L."/>
            <person name="Mkhwanazi S.M."/>
            <person name="Pillay K."/>
            <person name="Wellmann A.L."/>
            <person name="Zikalala T.S."/>
            <person name="Pillay B."/>
            <person name="Larsen M.H."/>
            <person name="Jacobs W.Jr."/>
            <person name="Rubin E.J."/>
            <person name="Kasprowicz V.O."/>
            <person name="Bishai W.R."/>
            <person name="Bowman C.A."/>
            <person name="Russell D.A."/>
            <person name="Jacobs-Sera D."/>
            <person name="Hendrix R.W."/>
            <person name="Hatfull G.F."/>
        </authorList>
    </citation>
    <scope>NUCLEOTIDE SEQUENCE [LARGE SCALE GENOMIC DNA]</scope>
</reference>
<dbReference type="EMBL" id="KF024730">
    <property type="protein sequence ID" value="AGT20739.1"/>
    <property type="molecule type" value="Genomic_DNA"/>
</dbReference>
<dbReference type="RefSeq" id="YP_008530673.1">
    <property type="nucleotide sequence ID" value="NC_022325.1"/>
</dbReference>
<evidence type="ECO:0000313" key="2">
    <source>
        <dbReference type="EMBL" id="AGT20739.1"/>
    </source>
</evidence>
<feature type="region of interest" description="Disordered" evidence="1">
    <location>
        <begin position="1"/>
        <end position="37"/>
    </location>
</feature>
<organism evidence="2 3">
    <name type="scientific">Mycobacterium phage Dylan</name>
    <dbReference type="NCBI Taxonomy" id="1340831"/>
    <lineage>
        <taxon>Viruses</taxon>
        <taxon>Duplodnaviria</taxon>
        <taxon>Heunggongvirae</taxon>
        <taxon>Uroviricota</taxon>
        <taxon>Caudoviricetes</taxon>
        <taxon>Corndogvirus</taxon>
        <taxon>Corndogvirus firecracker</taxon>
    </lineage>
</organism>
<gene>
    <name evidence="2" type="primary">109</name>
    <name evidence="2" type="ORF">PBI_DYLAN_109</name>
</gene>
<accession>S5YZD9</accession>
<evidence type="ECO:0000313" key="3">
    <source>
        <dbReference type="Proteomes" id="UP000015923"/>
    </source>
</evidence>
<proteinExistence type="predicted"/>
<dbReference type="Proteomes" id="UP000015923">
    <property type="component" value="Segment"/>
</dbReference>
<sequence length="37" mass="3948">MAAIRVGGQRIEVPDGHSAGGSGLFGNRTLHEKEDER</sequence>
<protein>
    <submittedName>
        <fullName evidence="2">Uncharacterized protein</fullName>
    </submittedName>
</protein>
<dbReference type="GeneID" id="16836333"/>